<name>A0AAD2GBL3_9STRA</name>
<feature type="region of interest" description="Disordered" evidence="1">
    <location>
        <begin position="24"/>
        <end position="44"/>
    </location>
</feature>
<gene>
    <name evidence="2" type="ORF">CYCCA115_LOCUS22896</name>
</gene>
<keyword evidence="3" id="KW-1185">Reference proteome</keyword>
<sequence length="817" mass="91378">MVTGKKTRILEREKAPIVTMVHQEEEQPKLVGRPKGSTKKATKDVVKKKDLAKIMLTERYANAKAAASPKRLTEGVYGKIHNEVMEELGLGRTGFSIPKTTIQSRVRGKTTTTKRGPTSPVAAFEPYILKITLYRQQAGQPLTQPETIALANSLVVGSKLEDKLKDFHSKHKAQPTELLGKRWFKGFMNRNRDILNTGRGSKQDRARKDWTTYENVQQMYGLVYEQMLQAGIAVRLPESEHYWVDNVGQIVDSEDKAAGHKCTIKLIHPEYLLFGDEVGTDTAQDQDGHIGGETYIKSADGQKVELLSTKATGRFTVMGLTAASGDPVMCIVIIAGKELACEDYIGFDHQSDVMYDGTKTLEENYGPGKVLPGLPVCVFRGKEVPGMVAVSPKGSMTSEILKKALETLDELGVYPRTRQGPTPMFLFDGHDSRLQVPFLEYINSEDEFQNPLWIGCIGLPNGTAKWQVGDSVQQNGSFKMAMTREKKRLVYHKIRMMHPSIDIKRSDIIPLICKAWAVSFARKVQNLHAIIARGWYYLDMRLLKDTDILNTRVTHVNTSEGTTAESEHPGTPVTPRTPQLVDCQVEESAFTDNIGPLALHMNVGNSEIMIDMIVHMRKNAGVQARLKERKKKIAADAAAHETFMKDIKLTAGGLFKSGEVHLSNRVLAVRRERDAKKLESVLDPIRRAVDGFHLRMQKYTELELKGITNPKKMNVLQIGTWLSVRKTKADKIPKGKDLQIALMKEWAGRPLLNLRQHLLDLGKQEHNIDTVFAERARIAAEVEAFEEEESDGDGLLVHRLDMTAVSNGGKKTMEVEL</sequence>
<accession>A0AAD2GBL3</accession>
<protein>
    <submittedName>
        <fullName evidence="2">Uncharacterized protein</fullName>
    </submittedName>
</protein>
<reference evidence="2" key="1">
    <citation type="submission" date="2023-08" db="EMBL/GenBank/DDBJ databases">
        <authorList>
            <person name="Audoor S."/>
            <person name="Bilcke G."/>
        </authorList>
    </citation>
    <scope>NUCLEOTIDE SEQUENCE</scope>
</reference>
<dbReference type="EMBL" id="CAKOGP040002339">
    <property type="protein sequence ID" value="CAJ1967698.1"/>
    <property type="molecule type" value="Genomic_DNA"/>
</dbReference>
<dbReference type="AlphaFoldDB" id="A0AAD2GBL3"/>
<dbReference type="Proteomes" id="UP001295423">
    <property type="component" value="Unassembled WGS sequence"/>
</dbReference>
<organism evidence="2 3">
    <name type="scientific">Cylindrotheca closterium</name>
    <dbReference type="NCBI Taxonomy" id="2856"/>
    <lineage>
        <taxon>Eukaryota</taxon>
        <taxon>Sar</taxon>
        <taxon>Stramenopiles</taxon>
        <taxon>Ochrophyta</taxon>
        <taxon>Bacillariophyta</taxon>
        <taxon>Bacillariophyceae</taxon>
        <taxon>Bacillariophycidae</taxon>
        <taxon>Bacillariales</taxon>
        <taxon>Bacillariaceae</taxon>
        <taxon>Cylindrotheca</taxon>
    </lineage>
</organism>
<comment type="caution">
    <text evidence="2">The sequence shown here is derived from an EMBL/GenBank/DDBJ whole genome shotgun (WGS) entry which is preliminary data.</text>
</comment>
<proteinExistence type="predicted"/>
<evidence type="ECO:0000313" key="2">
    <source>
        <dbReference type="EMBL" id="CAJ1967698.1"/>
    </source>
</evidence>
<evidence type="ECO:0000256" key="1">
    <source>
        <dbReference type="SAM" id="MobiDB-lite"/>
    </source>
</evidence>
<evidence type="ECO:0000313" key="3">
    <source>
        <dbReference type="Proteomes" id="UP001295423"/>
    </source>
</evidence>